<evidence type="ECO:0008006" key="3">
    <source>
        <dbReference type="Google" id="ProtNLM"/>
    </source>
</evidence>
<dbReference type="Proteomes" id="UP000179129">
    <property type="component" value="Unassembled WGS sequence"/>
</dbReference>
<accession>A0A1F5YY78</accession>
<reference evidence="1 2" key="1">
    <citation type="journal article" date="2016" name="Nat. Commun.">
        <title>Thousands of microbial genomes shed light on interconnected biogeochemical processes in an aquifer system.</title>
        <authorList>
            <person name="Anantharaman K."/>
            <person name="Brown C.T."/>
            <person name="Hug L.A."/>
            <person name="Sharon I."/>
            <person name="Castelle C.J."/>
            <person name="Probst A.J."/>
            <person name="Thomas B.C."/>
            <person name="Singh A."/>
            <person name="Wilkins M.J."/>
            <person name="Karaoz U."/>
            <person name="Brodie E.L."/>
            <person name="Williams K.H."/>
            <person name="Hubbard S.S."/>
            <person name="Banfield J.F."/>
        </authorList>
    </citation>
    <scope>NUCLEOTIDE SEQUENCE [LARGE SCALE GENOMIC DNA]</scope>
</reference>
<dbReference type="STRING" id="1817867.A3F83_08430"/>
<organism evidence="1 2">
    <name type="scientific">Candidatus Glassbacteria bacterium RIFCSPLOWO2_12_FULL_58_11</name>
    <dbReference type="NCBI Taxonomy" id="1817867"/>
    <lineage>
        <taxon>Bacteria</taxon>
        <taxon>Candidatus Glassiibacteriota</taxon>
    </lineage>
</organism>
<protein>
    <recommendedName>
        <fullName evidence="3">Nucleotidyl transferase AbiEii/AbiGii toxin family protein</fullName>
    </recommendedName>
</protein>
<evidence type="ECO:0000313" key="2">
    <source>
        <dbReference type="Proteomes" id="UP000179129"/>
    </source>
</evidence>
<gene>
    <name evidence="1" type="ORF">A3F83_08430</name>
</gene>
<name>A0A1F5YY78_9BACT</name>
<proteinExistence type="predicted"/>
<dbReference type="AlphaFoldDB" id="A0A1F5YY78"/>
<dbReference type="InterPro" id="IPR014942">
    <property type="entry name" value="AbiEii"/>
</dbReference>
<comment type="caution">
    <text evidence="1">The sequence shown here is derived from an EMBL/GenBank/DDBJ whole genome shotgun (WGS) entry which is preliminary data.</text>
</comment>
<dbReference type="EMBL" id="MFIX01000090">
    <property type="protein sequence ID" value="OGG05131.1"/>
    <property type="molecule type" value="Genomic_DNA"/>
</dbReference>
<evidence type="ECO:0000313" key="1">
    <source>
        <dbReference type="EMBL" id="OGG05131.1"/>
    </source>
</evidence>
<sequence length="306" mass="34945">MSKAVVQSVLDRLLNLSRKNREDYNLVLTRYGIERLLYRLSLTRHADRFALKGAMLFMLWMNQDYRPTRDIDLLGFGEIDQRVLSDIFREVCQVNTVDDGVVFQADSIKVEEIREGEIYQGQCIKIRGNIGNTRLAMQVDVGVGDVIVPEPTEQIFPTLLDYPAPRIRVYSRESVIAEKLDAIIVLGLRNSRMKDYYDLWALVCNFEFSSQTLTEAIRATLIRRGRKLPENLPSGLGEEFAAADSAKRTHWKAFIERAVPGQPVLELDDVLVKLRAFFETPLGALTGDSFPDLYWSPAGPWKKTDR</sequence>
<dbReference type="Pfam" id="PF08843">
    <property type="entry name" value="AbiEii"/>
    <property type="match status" value="1"/>
</dbReference>